<dbReference type="Proteomes" id="UP001597419">
    <property type="component" value="Unassembled WGS sequence"/>
</dbReference>
<evidence type="ECO:0000256" key="2">
    <source>
        <dbReference type="RuleBase" id="RU003718"/>
    </source>
</evidence>
<keyword evidence="2" id="KW-0328">Glycosyltransferase</keyword>
<dbReference type="InterPro" id="IPR050481">
    <property type="entry name" value="UDP-glycosyltransf_plant"/>
</dbReference>
<accession>A0ABW5GS14</accession>
<evidence type="ECO:0000313" key="3">
    <source>
        <dbReference type="EMBL" id="MFD2463599.1"/>
    </source>
</evidence>
<dbReference type="Pfam" id="PF00201">
    <property type="entry name" value="UDPGT"/>
    <property type="match status" value="1"/>
</dbReference>
<dbReference type="InterPro" id="IPR035595">
    <property type="entry name" value="UDP_glycos_trans_CS"/>
</dbReference>
<organism evidence="3 4">
    <name type="scientific">Amycolatopsis samaneae</name>
    <dbReference type="NCBI Taxonomy" id="664691"/>
    <lineage>
        <taxon>Bacteria</taxon>
        <taxon>Bacillati</taxon>
        <taxon>Actinomycetota</taxon>
        <taxon>Actinomycetes</taxon>
        <taxon>Pseudonocardiales</taxon>
        <taxon>Pseudonocardiaceae</taxon>
        <taxon>Amycolatopsis</taxon>
    </lineage>
</organism>
<dbReference type="PROSITE" id="PS00375">
    <property type="entry name" value="UDPGT"/>
    <property type="match status" value="1"/>
</dbReference>
<gene>
    <name evidence="3" type="ORF">ACFSYJ_33640</name>
</gene>
<comment type="caution">
    <text evidence="3">The sequence shown here is derived from an EMBL/GenBank/DDBJ whole genome shotgun (WGS) entry which is preliminary data.</text>
</comment>
<keyword evidence="4" id="KW-1185">Reference proteome</keyword>
<protein>
    <submittedName>
        <fullName evidence="3">Glycosyltransferase</fullName>
    </submittedName>
</protein>
<reference evidence="4" key="1">
    <citation type="journal article" date="2019" name="Int. J. Syst. Evol. Microbiol.">
        <title>The Global Catalogue of Microorganisms (GCM) 10K type strain sequencing project: providing services to taxonomists for standard genome sequencing and annotation.</title>
        <authorList>
            <consortium name="The Broad Institute Genomics Platform"/>
            <consortium name="The Broad Institute Genome Sequencing Center for Infectious Disease"/>
            <person name="Wu L."/>
            <person name="Ma J."/>
        </authorList>
    </citation>
    <scope>NUCLEOTIDE SEQUENCE [LARGE SCALE GENOMIC DNA]</scope>
    <source>
        <strain evidence="4">CGMCC 4.7643</strain>
    </source>
</reference>
<evidence type="ECO:0000313" key="4">
    <source>
        <dbReference type="Proteomes" id="UP001597419"/>
    </source>
</evidence>
<dbReference type="Gene3D" id="3.40.50.2000">
    <property type="entry name" value="Glycogen Phosphorylase B"/>
    <property type="match status" value="2"/>
</dbReference>
<proteinExistence type="inferred from homology"/>
<dbReference type="SUPFAM" id="SSF53756">
    <property type="entry name" value="UDP-Glycosyltransferase/glycogen phosphorylase"/>
    <property type="match status" value="1"/>
</dbReference>
<dbReference type="PANTHER" id="PTHR48049">
    <property type="entry name" value="GLYCOSYLTRANSFERASE"/>
    <property type="match status" value="1"/>
</dbReference>
<evidence type="ECO:0000256" key="1">
    <source>
        <dbReference type="ARBA" id="ARBA00022679"/>
    </source>
</evidence>
<dbReference type="EMBL" id="JBHUKU010000021">
    <property type="protein sequence ID" value="MFD2463599.1"/>
    <property type="molecule type" value="Genomic_DNA"/>
</dbReference>
<dbReference type="CDD" id="cd03784">
    <property type="entry name" value="GT1_Gtf-like"/>
    <property type="match status" value="1"/>
</dbReference>
<dbReference type="InterPro" id="IPR002213">
    <property type="entry name" value="UDP_glucos_trans"/>
</dbReference>
<dbReference type="PANTHER" id="PTHR48049:SF65">
    <property type="entry name" value="ANTHOCYANIDIN 3-O-GLUCOSYLTRANSFERASE"/>
    <property type="match status" value="1"/>
</dbReference>
<dbReference type="RefSeq" id="WP_345400663.1">
    <property type="nucleotide sequence ID" value="NZ_BAABHG010000011.1"/>
</dbReference>
<comment type="similarity">
    <text evidence="2">Belongs to the UDP-glycosyltransferase family.</text>
</comment>
<name>A0ABW5GS14_9PSEU</name>
<keyword evidence="1 2" id="KW-0808">Transferase</keyword>
<sequence length="350" mass="37515">MEIVFVPYAARGHVAPMLAAASALVTRGVRVRMVVPAPFAAHVRAAGAVPVVPDVVHDVRVPAGKGPGAVGERARLRRGRRALATATAETSRRLVAERRPSLVVIDPHTAWLRGLPLPGGTPAAWLWTTAGRTARGHLPVLVNGLPQLRARRGRRDRRVRFVGPLVGAMTTPDPGLPWDRIRAGRVVVASPGTVFTPGAAELKRLIGAFAGTEWTLVLATGRVPVADLGPLPGNVVAHPWIPQLEVLRHAEVLVTHGGMNSVLEAITCGVPMLVRPRIGEQRRTASRIVELGVGRRLRRWTDLRATAERLADEHTVRARLSGLRERARAVLAAGAAAEELVRLAEANTKC</sequence>